<organism evidence="2 3">
    <name type="scientific">Chryseobacterium kwangjuense</name>
    <dbReference type="NCBI Taxonomy" id="267125"/>
    <lineage>
        <taxon>Bacteria</taxon>
        <taxon>Pseudomonadati</taxon>
        <taxon>Bacteroidota</taxon>
        <taxon>Flavobacteriia</taxon>
        <taxon>Flavobacteriales</taxon>
        <taxon>Weeksellaceae</taxon>
        <taxon>Chryseobacterium group</taxon>
        <taxon>Chryseobacterium</taxon>
    </lineage>
</organism>
<dbReference type="EMBL" id="LPUR01000002">
    <property type="protein sequence ID" value="KXH83732.1"/>
    <property type="molecule type" value="Genomic_DNA"/>
</dbReference>
<gene>
    <name evidence="2" type="ORF">AU378_22605</name>
</gene>
<accession>A0A135WG59</accession>
<dbReference type="InterPro" id="IPR019052">
    <property type="entry name" value="DUF2383"/>
</dbReference>
<evidence type="ECO:0000259" key="1">
    <source>
        <dbReference type="Pfam" id="PF09537"/>
    </source>
</evidence>
<comment type="caution">
    <text evidence="2">The sequence shown here is derived from an EMBL/GenBank/DDBJ whole genome shotgun (WGS) entry which is preliminary data.</text>
</comment>
<dbReference type="OrthoDB" id="282393at2"/>
<sequence>MENTKTIAALTELLHITNDRIKGFESVEGKVWESYSDLKGEYDKMIFQSKIMKNEIINLITERGGNPDEEASSFAGKLHRTWIDLKNSIPKSNNDKETLENVVFGEKYAIEAYDNALKSGDLCNDSSKIIAEHLKQLRISYHQFNNIEHYKSKEG</sequence>
<dbReference type="Proteomes" id="UP000070513">
    <property type="component" value="Unassembled WGS sequence"/>
</dbReference>
<protein>
    <recommendedName>
        <fullName evidence="1">DUF2383 domain-containing protein</fullName>
    </recommendedName>
</protein>
<proteinExistence type="predicted"/>
<name>A0A135WG59_9FLAO</name>
<dbReference type="RefSeq" id="WP_062650526.1">
    <property type="nucleotide sequence ID" value="NZ_LPUR01000002.1"/>
</dbReference>
<dbReference type="Gene3D" id="1.20.1260.10">
    <property type="match status" value="1"/>
</dbReference>
<evidence type="ECO:0000313" key="2">
    <source>
        <dbReference type="EMBL" id="KXH83732.1"/>
    </source>
</evidence>
<evidence type="ECO:0000313" key="3">
    <source>
        <dbReference type="Proteomes" id="UP000070513"/>
    </source>
</evidence>
<dbReference type="Pfam" id="PF09537">
    <property type="entry name" value="DUF2383"/>
    <property type="match status" value="1"/>
</dbReference>
<feature type="domain" description="DUF2383" evidence="1">
    <location>
        <begin position="6"/>
        <end position="118"/>
    </location>
</feature>
<reference evidence="2 3" key="2">
    <citation type="journal article" date="2016" name="Genome Announc.">
        <title>Draft Genome Sequence of a Biocontrol Rhizobacterium, Chryseobacterium kwangjuense Strain KJ1R5, Isolated from Pepper (Capsicum annuum).</title>
        <authorList>
            <person name="Jeong J.J."/>
            <person name="Park H."/>
            <person name="Park B.H."/>
            <person name="Mannaa M."/>
            <person name="Sang M.K."/>
            <person name="Choi I.G."/>
            <person name="Kim K.D."/>
        </authorList>
    </citation>
    <scope>NUCLEOTIDE SEQUENCE [LARGE SCALE GENOMIC DNA]</scope>
    <source>
        <strain evidence="2 3">KJ1R5</strain>
    </source>
</reference>
<dbReference type="AlphaFoldDB" id="A0A135WG59"/>
<dbReference type="InterPro" id="IPR012347">
    <property type="entry name" value="Ferritin-like"/>
</dbReference>
<reference evidence="3" key="1">
    <citation type="submission" date="2015-12" db="EMBL/GenBank/DDBJ databases">
        <title>Genome sequence of a biocontrol rhizobacterium Chryseobacterium kwangjuense strain KJ1R5 isolated from pepper (Capsicum annuum L.).</title>
        <authorList>
            <person name="Jeong J.-J."/>
            <person name="Park H."/>
            <person name="Mannaa M."/>
            <person name="Sang M.K."/>
            <person name="Choi I.-G."/>
            <person name="Kim K.D."/>
        </authorList>
    </citation>
    <scope>NUCLEOTIDE SEQUENCE [LARGE SCALE GENOMIC DNA]</scope>
    <source>
        <strain evidence="3">KJ1R5</strain>
    </source>
</reference>